<organism evidence="1 2">
    <name type="scientific">Sphaerosporella brunnea</name>
    <dbReference type="NCBI Taxonomy" id="1250544"/>
    <lineage>
        <taxon>Eukaryota</taxon>
        <taxon>Fungi</taxon>
        <taxon>Dikarya</taxon>
        <taxon>Ascomycota</taxon>
        <taxon>Pezizomycotina</taxon>
        <taxon>Pezizomycetes</taxon>
        <taxon>Pezizales</taxon>
        <taxon>Pyronemataceae</taxon>
        <taxon>Sphaerosporella</taxon>
    </lineage>
</organism>
<dbReference type="InParanoid" id="A0A5J5ERG2"/>
<name>A0A5J5ERG2_9PEZI</name>
<dbReference type="Proteomes" id="UP000326924">
    <property type="component" value="Unassembled WGS sequence"/>
</dbReference>
<dbReference type="EMBL" id="VXIS01000153">
    <property type="protein sequence ID" value="KAA8900491.1"/>
    <property type="molecule type" value="Genomic_DNA"/>
</dbReference>
<keyword evidence="2" id="KW-1185">Reference proteome</keyword>
<gene>
    <name evidence="1" type="ORF">FN846DRAFT_988893</name>
</gene>
<protein>
    <submittedName>
        <fullName evidence="1">Uncharacterized protein</fullName>
    </submittedName>
</protein>
<dbReference type="AlphaFoldDB" id="A0A5J5ERG2"/>
<proteinExistence type="predicted"/>
<accession>A0A5J5ERG2</accession>
<evidence type="ECO:0000313" key="2">
    <source>
        <dbReference type="Proteomes" id="UP000326924"/>
    </source>
</evidence>
<sequence>MGIEKVVRSRLTLKLIDDLMQDNTRKAASSYIVSVPLSSGLILLVPLQSTTTKRFRQLATWCKIFIPGGQITMESRRVWGKVYCKTLKLLDESMDEPTLWHTLLVTCLHDPYPGDVSLEKSFGLHDVAKPYGWYRVAGGDMNLRHCQEGYFAFDRGCRHTMLVAETEEGVMKLFDDGEDVKTAGNWQRGGEPYDRNAGDQCREYWC</sequence>
<evidence type="ECO:0000313" key="1">
    <source>
        <dbReference type="EMBL" id="KAA8900491.1"/>
    </source>
</evidence>
<reference evidence="1 2" key="1">
    <citation type="submission" date="2019-09" db="EMBL/GenBank/DDBJ databases">
        <title>Draft genome of the ectomycorrhizal ascomycete Sphaerosporella brunnea.</title>
        <authorList>
            <consortium name="DOE Joint Genome Institute"/>
            <person name="Benucci G.M."/>
            <person name="Marozzi G."/>
            <person name="Antonielli L."/>
            <person name="Sanchez S."/>
            <person name="Marco P."/>
            <person name="Wang X."/>
            <person name="Falini L.B."/>
            <person name="Barry K."/>
            <person name="Haridas S."/>
            <person name="Lipzen A."/>
            <person name="Labutti K."/>
            <person name="Grigoriev I.V."/>
            <person name="Murat C."/>
            <person name="Martin F."/>
            <person name="Albertini E."/>
            <person name="Donnini D."/>
            <person name="Bonito G."/>
        </authorList>
    </citation>
    <scope>NUCLEOTIDE SEQUENCE [LARGE SCALE GENOMIC DNA]</scope>
    <source>
        <strain evidence="1 2">Sb_GMNB300</strain>
    </source>
</reference>
<comment type="caution">
    <text evidence="1">The sequence shown here is derived from an EMBL/GenBank/DDBJ whole genome shotgun (WGS) entry which is preliminary data.</text>
</comment>